<dbReference type="EMBL" id="ML179857">
    <property type="protein sequence ID" value="THU80931.1"/>
    <property type="molecule type" value="Genomic_DNA"/>
</dbReference>
<feature type="transmembrane region" description="Helical" evidence="2">
    <location>
        <begin position="20"/>
        <end position="50"/>
    </location>
</feature>
<keyword evidence="2" id="KW-0472">Membrane</keyword>
<feature type="transmembrane region" description="Helical" evidence="2">
    <location>
        <begin position="108"/>
        <end position="131"/>
    </location>
</feature>
<protein>
    <submittedName>
        <fullName evidence="3">Uncharacterized protein</fullName>
    </submittedName>
</protein>
<evidence type="ECO:0000313" key="4">
    <source>
        <dbReference type="Proteomes" id="UP000297245"/>
    </source>
</evidence>
<feature type="transmembrane region" description="Helical" evidence="2">
    <location>
        <begin position="180"/>
        <end position="200"/>
    </location>
</feature>
<organism evidence="3 4">
    <name type="scientific">Dendrothele bispora (strain CBS 962.96)</name>
    <dbReference type="NCBI Taxonomy" id="1314807"/>
    <lineage>
        <taxon>Eukaryota</taxon>
        <taxon>Fungi</taxon>
        <taxon>Dikarya</taxon>
        <taxon>Basidiomycota</taxon>
        <taxon>Agaricomycotina</taxon>
        <taxon>Agaricomycetes</taxon>
        <taxon>Agaricomycetidae</taxon>
        <taxon>Agaricales</taxon>
        <taxon>Agaricales incertae sedis</taxon>
        <taxon>Dendrothele</taxon>
    </lineage>
</organism>
<feature type="transmembrane region" description="Helical" evidence="2">
    <location>
        <begin position="62"/>
        <end position="88"/>
    </location>
</feature>
<gene>
    <name evidence="3" type="ORF">K435DRAFT_809497</name>
</gene>
<dbReference type="OrthoDB" id="2744793at2759"/>
<feature type="compositionally biased region" description="Polar residues" evidence="1">
    <location>
        <begin position="356"/>
        <end position="368"/>
    </location>
</feature>
<feature type="compositionally biased region" description="Polar residues" evidence="1">
    <location>
        <begin position="308"/>
        <end position="332"/>
    </location>
</feature>
<keyword evidence="2" id="KW-1133">Transmembrane helix</keyword>
<evidence type="ECO:0000256" key="2">
    <source>
        <dbReference type="SAM" id="Phobius"/>
    </source>
</evidence>
<proteinExistence type="predicted"/>
<name>A0A4S8KYH1_DENBC</name>
<feature type="transmembrane region" description="Helical" evidence="2">
    <location>
        <begin position="257"/>
        <end position="278"/>
    </location>
</feature>
<reference evidence="3 4" key="1">
    <citation type="journal article" date="2019" name="Nat. Ecol. Evol.">
        <title>Megaphylogeny resolves global patterns of mushroom evolution.</title>
        <authorList>
            <person name="Varga T."/>
            <person name="Krizsan K."/>
            <person name="Foldi C."/>
            <person name="Dima B."/>
            <person name="Sanchez-Garcia M."/>
            <person name="Sanchez-Ramirez S."/>
            <person name="Szollosi G.J."/>
            <person name="Szarkandi J.G."/>
            <person name="Papp V."/>
            <person name="Albert L."/>
            <person name="Andreopoulos W."/>
            <person name="Angelini C."/>
            <person name="Antonin V."/>
            <person name="Barry K.W."/>
            <person name="Bougher N.L."/>
            <person name="Buchanan P."/>
            <person name="Buyck B."/>
            <person name="Bense V."/>
            <person name="Catcheside P."/>
            <person name="Chovatia M."/>
            <person name="Cooper J."/>
            <person name="Damon W."/>
            <person name="Desjardin D."/>
            <person name="Finy P."/>
            <person name="Geml J."/>
            <person name="Haridas S."/>
            <person name="Hughes K."/>
            <person name="Justo A."/>
            <person name="Karasinski D."/>
            <person name="Kautmanova I."/>
            <person name="Kiss B."/>
            <person name="Kocsube S."/>
            <person name="Kotiranta H."/>
            <person name="LaButti K.M."/>
            <person name="Lechner B.E."/>
            <person name="Liimatainen K."/>
            <person name="Lipzen A."/>
            <person name="Lukacs Z."/>
            <person name="Mihaltcheva S."/>
            <person name="Morgado L.N."/>
            <person name="Niskanen T."/>
            <person name="Noordeloos M.E."/>
            <person name="Ohm R.A."/>
            <person name="Ortiz-Santana B."/>
            <person name="Ovrebo C."/>
            <person name="Racz N."/>
            <person name="Riley R."/>
            <person name="Savchenko A."/>
            <person name="Shiryaev A."/>
            <person name="Soop K."/>
            <person name="Spirin V."/>
            <person name="Szebenyi C."/>
            <person name="Tomsovsky M."/>
            <person name="Tulloss R.E."/>
            <person name="Uehling J."/>
            <person name="Grigoriev I.V."/>
            <person name="Vagvolgyi C."/>
            <person name="Papp T."/>
            <person name="Martin F.M."/>
            <person name="Miettinen O."/>
            <person name="Hibbett D.S."/>
            <person name="Nagy L.G."/>
        </authorList>
    </citation>
    <scope>NUCLEOTIDE SEQUENCE [LARGE SCALE GENOMIC DNA]</scope>
    <source>
        <strain evidence="3 4">CBS 962.96</strain>
    </source>
</reference>
<evidence type="ECO:0000256" key="1">
    <source>
        <dbReference type="SAM" id="MobiDB-lite"/>
    </source>
</evidence>
<keyword evidence="4" id="KW-1185">Reference proteome</keyword>
<feature type="region of interest" description="Disordered" evidence="1">
    <location>
        <begin position="302"/>
        <end position="368"/>
    </location>
</feature>
<dbReference type="AlphaFoldDB" id="A0A4S8KYH1"/>
<feature type="transmembrane region" description="Helical" evidence="2">
    <location>
        <begin position="138"/>
        <end position="160"/>
    </location>
</feature>
<keyword evidence="2" id="KW-0812">Transmembrane</keyword>
<accession>A0A4S8KYH1</accession>
<dbReference type="Proteomes" id="UP000297245">
    <property type="component" value="Unassembled WGS sequence"/>
</dbReference>
<feature type="transmembrane region" description="Helical" evidence="2">
    <location>
        <begin position="228"/>
        <end position="251"/>
    </location>
</feature>
<evidence type="ECO:0000313" key="3">
    <source>
        <dbReference type="EMBL" id="THU80931.1"/>
    </source>
</evidence>
<feature type="compositionally biased region" description="Basic and acidic residues" evidence="1">
    <location>
        <begin position="333"/>
        <end position="347"/>
    </location>
</feature>
<sequence length="368" mass="40971">MSSSDGQDTSGPLSEHDVTTLQVFLIEIAIVGVAYGTFLILAILATHALIRQGLRESRARLVLQLLLILMFSVSTTFFGVTITFLVIQIRSLSVIPYDPLALMLKLEIILVVLPRMTYILGDAIVVWRAWILFSRQPIFCIILAICMMGSTVCAFVDGGLNIRDLIESPLTADSSLGVERLRLLLPLFITNVVATGFVWYKTWTFRKQVKILWNEYNKQTRSESVLKLLVESGCIYCFVWALTIIAALGPIPIQVDAALVAVIPHITYIYPTLIIYLVSLQKSQNETTYLGDISRPIQFASSRPVDHSGSSTSEPNSNFMIPSRMMDSTSSSDLDRHREPAEMSNRAEEEEIGTSEGKQLQHVTISPV</sequence>